<organism evidence="2 3">
    <name type="scientific">Halolamina pelagica</name>
    <dbReference type="NCBI Taxonomy" id="699431"/>
    <lineage>
        <taxon>Archaea</taxon>
        <taxon>Methanobacteriati</taxon>
        <taxon>Methanobacteriota</taxon>
        <taxon>Stenosarchaea group</taxon>
        <taxon>Halobacteria</taxon>
        <taxon>Halobacteriales</taxon>
        <taxon>Haloferacaceae</taxon>
    </lineage>
</organism>
<protein>
    <submittedName>
        <fullName evidence="2">Uncharacterized protein</fullName>
    </submittedName>
</protein>
<accession>A0A0P7FUL7</accession>
<evidence type="ECO:0000313" key="2">
    <source>
        <dbReference type="EMBL" id="KPN30480.1"/>
    </source>
</evidence>
<comment type="caution">
    <text evidence="2">The sequence shown here is derived from an EMBL/GenBank/DDBJ whole genome shotgun (WGS) entry which is preliminary data.</text>
</comment>
<reference evidence="3" key="1">
    <citation type="submission" date="2013-11" db="EMBL/GenBank/DDBJ databases">
        <authorList>
            <person name="Hoang H.T."/>
            <person name="Killian M.L."/>
            <person name="Madson D.M."/>
            <person name="Arruda P.H.E."/>
            <person name="Sun D."/>
            <person name="Schwartz K.J."/>
            <person name="Yoon K."/>
        </authorList>
    </citation>
    <scope>NUCLEOTIDE SEQUENCE [LARGE SCALE GENOMIC DNA]</scope>
    <source>
        <strain evidence="3">CDK2</strain>
    </source>
</reference>
<evidence type="ECO:0000313" key="3">
    <source>
        <dbReference type="Proteomes" id="UP000050535"/>
    </source>
</evidence>
<keyword evidence="3" id="KW-1185">Reference proteome</keyword>
<gene>
    <name evidence="2" type="ORF">SY89_01215</name>
</gene>
<evidence type="ECO:0000256" key="1">
    <source>
        <dbReference type="SAM" id="MobiDB-lite"/>
    </source>
</evidence>
<dbReference type="STRING" id="699431.SY89_01215"/>
<proteinExistence type="predicted"/>
<dbReference type="Proteomes" id="UP000050535">
    <property type="component" value="Unassembled WGS sequence"/>
</dbReference>
<dbReference type="AlphaFoldDB" id="A0A0P7FUL7"/>
<name>A0A0P7FUL7_9EURY</name>
<dbReference type="EMBL" id="LGUC01000001">
    <property type="protein sequence ID" value="KPN30480.1"/>
    <property type="molecule type" value="Genomic_DNA"/>
</dbReference>
<feature type="compositionally biased region" description="Low complexity" evidence="1">
    <location>
        <begin position="65"/>
        <end position="75"/>
    </location>
</feature>
<feature type="region of interest" description="Disordered" evidence="1">
    <location>
        <begin position="65"/>
        <end position="104"/>
    </location>
</feature>
<sequence length="104" mass="10408">MAPERRDRAPVDDAVGLDARDELPDRAAVGEVRGAEVDVLDGLGAEAGVVTVDDDDFVGLAQAVDDPAPRGAAAAGDDDGVHTDPPAAGLKASPVAATGLARRV</sequence>